<evidence type="ECO:0000313" key="2">
    <source>
        <dbReference type="Proteomes" id="UP000809789"/>
    </source>
</evidence>
<proteinExistence type="predicted"/>
<gene>
    <name evidence="1" type="ORF">KVT40_007111</name>
</gene>
<evidence type="ECO:0000313" key="1">
    <source>
        <dbReference type="EMBL" id="KAG8625360.1"/>
    </source>
</evidence>
<organism evidence="1 2">
    <name type="scientific">Elsinoe batatas</name>
    <dbReference type="NCBI Taxonomy" id="2601811"/>
    <lineage>
        <taxon>Eukaryota</taxon>
        <taxon>Fungi</taxon>
        <taxon>Dikarya</taxon>
        <taxon>Ascomycota</taxon>
        <taxon>Pezizomycotina</taxon>
        <taxon>Dothideomycetes</taxon>
        <taxon>Dothideomycetidae</taxon>
        <taxon>Myriangiales</taxon>
        <taxon>Elsinoaceae</taxon>
        <taxon>Elsinoe</taxon>
    </lineage>
</organism>
<reference evidence="1" key="1">
    <citation type="submission" date="2021-07" db="EMBL/GenBank/DDBJ databases">
        <title>Elsinoe batatas strain:CRI-CJ2 Genome sequencing and assembly.</title>
        <authorList>
            <person name="Huang L."/>
        </authorList>
    </citation>
    <scope>NUCLEOTIDE SEQUENCE</scope>
    <source>
        <strain evidence="1">CRI-CJ2</strain>
    </source>
</reference>
<accession>A0A8K0L0S1</accession>
<dbReference type="AlphaFoldDB" id="A0A8K0L0S1"/>
<protein>
    <submittedName>
        <fullName evidence="1">Uncharacterized protein</fullName>
    </submittedName>
</protein>
<keyword evidence="2" id="KW-1185">Reference proteome</keyword>
<dbReference type="EMBL" id="JAESVG020000008">
    <property type="protein sequence ID" value="KAG8625360.1"/>
    <property type="molecule type" value="Genomic_DNA"/>
</dbReference>
<name>A0A8K0L0S1_9PEZI</name>
<dbReference type="Proteomes" id="UP000809789">
    <property type="component" value="Unassembled WGS sequence"/>
</dbReference>
<sequence length="164" mass="18215">MSVTQSARIGGALDLTAISNARTSLRDASPMHAFKNDADRHFVFEGLHDTAQAAKDLAELWVTDVNNLSRVYGYFRREVPHHDDHLNFFGAIRIKETGRTVHLEKGIREEHGIWVFIPLDTWTTQNGLWTEGTVEVGQDLTIDGLEPITFNGAGGCVLVAICLK</sequence>
<dbReference type="OrthoDB" id="3827927at2759"/>
<comment type="caution">
    <text evidence="1">The sequence shown here is derived from an EMBL/GenBank/DDBJ whole genome shotgun (WGS) entry which is preliminary data.</text>
</comment>